<dbReference type="CDD" id="cd11070">
    <property type="entry name" value="CYP56-like"/>
    <property type="match status" value="1"/>
</dbReference>
<organism evidence="6 7">
    <name type="scientific">Podospora australis</name>
    <dbReference type="NCBI Taxonomy" id="1536484"/>
    <lineage>
        <taxon>Eukaryota</taxon>
        <taxon>Fungi</taxon>
        <taxon>Dikarya</taxon>
        <taxon>Ascomycota</taxon>
        <taxon>Pezizomycotina</taxon>
        <taxon>Sordariomycetes</taxon>
        <taxon>Sordariomycetidae</taxon>
        <taxon>Sordariales</taxon>
        <taxon>Podosporaceae</taxon>
        <taxon>Podospora</taxon>
    </lineage>
</organism>
<dbReference type="GO" id="GO:0016020">
    <property type="term" value="C:membrane"/>
    <property type="evidence" value="ECO:0007669"/>
    <property type="project" value="TreeGrafter"/>
</dbReference>
<evidence type="ECO:0000256" key="5">
    <source>
        <dbReference type="SAM" id="Phobius"/>
    </source>
</evidence>
<dbReference type="EMBL" id="MU864359">
    <property type="protein sequence ID" value="KAK4191431.1"/>
    <property type="molecule type" value="Genomic_DNA"/>
</dbReference>
<dbReference type="PRINTS" id="PR00463">
    <property type="entry name" value="EP450I"/>
</dbReference>
<feature type="compositionally biased region" description="Acidic residues" evidence="4">
    <location>
        <begin position="676"/>
        <end position="694"/>
    </location>
</feature>
<dbReference type="InterPro" id="IPR036396">
    <property type="entry name" value="Cyt_P450_sf"/>
</dbReference>
<feature type="region of interest" description="Disordered" evidence="4">
    <location>
        <begin position="633"/>
        <end position="701"/>
    </location>
</feature>
<evidence type="ECO:0000313" key="7">
    <source>
        <dbReference type="Proteomes" id="UP001302126"/>
    </source>
</evidence>
<dbReference type="SUPFAM" id="SSF48264">
    <property type="entry name" value="Cytochrome P450"/>
    <property type="match status" value="1"/>
</dbReference>
<feature type="binding site" description="axial binding residue" evidence="3">
    <location>
        <position position="509"/>
    </location>
    <ligand>
        <name>heme</name>
        <dbReference type="ChEBI" id="CHEBI:30413"/>
    </ligand>
    <ligandPart>
        <name>Fe</name>
        <dbReference type="ChEBI" id="CHEBI:18248"/>
    </ligandPart>
</feature>
<accession>A0AAN6X1B2</accession>
<proteinExistence type="predicted"/>
<evidence type="ECO:0000313" key="6">
    <source>
        <dbReference type="EMBL" id="KAK4191431.1"/>
    </source>
</evidence>
<dbReference type="Gene3D" id="1.10.630.10">
    <property type="entry name" value="Cytochrome P450"/>
    <property type="match status" value="1"/>
</dbReference>
<feature type="transmembrane region" description="Helical" evidence="5">
    <location>
        <begin position="826"/>
        <end position="849"/>
    </location>
</feature>
<evidence type="ECO:0000256" key="2">
    <source>
        <dbReference type="ARBA" id="ARBA00023004"/>
    </source>
</evidence>
<evidence type="ECO:0000256" key="1">
    <source>
        <dbReference type="ARBA" id="ARBA00022723"/>
    </source>
</evidence>
<feature type="compositionally biased region" description="Low complexity" evidence="4">
    <location>
        <begin position="662"/>
        <end position="675"/>
    </location>
</feature>
<dbReference type="Pfam" id="PF00067">
    <property type="entry name" value="p450"/>
    <property type="match status" value="1"/>
</dbReference>
<sequence length="939" mass="103672">MVSTLLVAFAATSIFTVYTLAAGLRKNILKARKTGIKYIVLRSVMLPDWSYNTGQEYFQRLGAETFITVSPLQMLLFTEHAEVIHRLTQRRELFPKDISLYGVLSLFGQNVLTTEGPLWRMHRKVTSASFNEKNAAFTFSEAIKQTEGLMAKLFEGSGEQSGTTGTITTLEHETIRWALNIIGYVGFGLKLLWPGQTLSRDVDPALAKYSSLEPPPGHTMTFADSVEETLARIVAIMLLPDPILKFLPAEFARKAYKAKVNYLQYMDEFMHDKAKEAREGNSTRQGMDIMGQLVQSTYGPKASEDGSKGLSDAEIVGNAFIMIVAGHETTANTLHFALLELANNPAAQRRLQQDIDTLFGDQDPHEWDYEKNINAMLGSHIGACLNETLRLMPPVNVIPKVVTHDSEQTITIDGQTHVLPPGLTCNILSVSVQRNPRWWPTKPSERTGAPTDLDDFMPERWYRSATLGKHDEEDSAEDYGGFKGSDTSASLYRPVRGSYVPFSDGPRSCLGRRIAVVEVACVLAVIFQKYSIELAVEEWASDEEVERMEPAARRAVYAKAQEKSRQIIKGATSLLTLKLHGGNHVPVRFEKLLKNDLELLIDDYVTENATRLQSNPKLRDFFKSRARAEGSPIKKERYTSLEPRPLSKRRQSTKLADEVVVEPSNSPSSAASTSADAEEDTEKEDTPVEEEADESSQNVSAQVATATNALIRTPGRALAAASRHLSLPATPADVAQAVEHGTVALRERVGTLYQESGITEAAHGTREWLSTVHSVLSTIALFEAYKLRQELLPDRYAFTFPAISFLGNKEYPVKLPDMFALVTSSFWIPALTWLLTSTILPAVFGYFFNLSLAAQQRPSGRRKSGGSGRTLYNVDPLTFSIVKALATYVVYAQGVTLGGWIDPVAVARINGALYSGWKGVLVGTGVAGVMGVYDAVLRK</sequence>
<dbReference type="GO" id="GO:0020037">
    <property type="term" value="F:heme binding"/>
    <property type="evidence" value="ECO:0007669"/>
    <property type="project" value="InterPro"/>
</dbReference>
<dbReference type="PANTHER" id="PTHR41807">
    <property type="entry name" value="GLUTATHIONE TRANSFERASE 3"/>
    <property type="match status" value="1"/>
</dbReference>
<dbReference type="PANTHER" id="PTHR41807:SF1">
    <property type="entry name" value="GLUTATHIONE TRANSFERASE 3"/>
    <property type="match status" value="1"/>
</dbReference>
<feature type="transmembrane region" description="Helical" evidence="5">
    <location>
        <begin position="870"/>
        <end position="891"/>
    </location>
</feature>
<dbReference type="AlphaFoldDB" id="A0AAN6X1B2"/>
<dbReference type="GO" id="GO:0016705">
    <property type="term" value="F:oxidoreductase activity, acting on paired donors, with incorporation or reduction of molecular oxygen"/>
    <property type="evidence" value="ECO:0007669"/>
    <property type="project" value="InterPro"/>
</dbReference>
<dbReference type="InterPro" id="IPR038872">
    <property type="entry name" value="Put_GTT3"/>
</dbReference>
<dbReference type="InterPro" id="IPR002401">
    <property type="entry name" value="Cyt_P450_E_grp-I"/>
</dbReference>
<keyword evidence="2 3" id="KW-0408">Iron</keyword>
<keyword evidence="5" id="KW-0472">Membrane</keyword>
<dbReference type="InterPro" id="IPR001128">
    <property type="entry name" value="Cyt_P450"/>
</dbReference>
<comment type="cofactor">
    <cofactor evidence="3">
        <name>heme</name>
        <dbReference type="ChEBI" id="CHEBI:30413"/>
    </cofactor>
</comment>
<dbReference type="PRINTS" id="PR00385">
    <property type="entry name" value="P450"/>
</dbReference>
<dbReference type="GO" id="GO:0004497">
    <property type="term" value="F:monooxygenase activity"/>
    <property type="evidence" value="ECO:0007669"/>
    <property type="project" value="InterPro"/>
</dbReference>
<dbReference type="PROSITE" id="PS00086">
    <property type="entry name" value="CYTOCHROME_P450"/>
    <property type="match status" value="1"/>
</dbReference>
<comment type="caution">
    <text evidence="6">The sequence shown here is derived from an EMBL/GenBank/DDBJ whole genome shotgun (WGS) entry which is preliminary data.</text>
</comment>
<keyword evidence="1 3" id="KW-0479">Metal-binding</keyword>
<keyword evidence="5" id="KW-0812">Transmembrane</keyword>
<dbReference type="Proteomes" id="UP001302126">
    <property type="component" value="Unassembled WGS sequence"/>
</dbReference>
<keyword evidence="7" id="KW-1185">Reference proteome</keyword>
<protein>
    <submittedName>
        <fullName evidence="6">Cytochrome P450</fullName>
    </submittedName>
</protein>
<reference evidence="6" key="2">
    <citation type="submission" date="2023-05" db="EMBL/GenBank/DDBJ databases">
        <authorList>
            <consortium name="Lawrence Berkeley National Laboratory"/>
            <person name="Steindorff A."/>
            <person name="Hensen N."/>
            <person name="Bonometti L."/>
            <person name="Westerberg I."/>
            <person name="Brannstrom I.O."/>
            <person name="Guillou S."/>
            <person name="Cros-Aarteil S."/>
            <person name="Calhoun S."/>
            <person name="Haridas S."/>
            <person name="Kuo A."/>
            <person name="Mondo S."/>
            <person name="Pangilinan J."/>
            <person name="Riley R."/>
            <person name="Labutti K."/>
            <person name="Andreopoulos B."/>
            <person name="Lipzen A."/>
            <person name="Chen C."/>
            <person name="Yanf M."/>
            <person name="Daum C."/>
            <person name="Ng V."/>
            <person name="Clum A."/>
            <person name="Ohm R."/>
            <person name="Martin F."/>
            <person name="Silar P."/>
            <person name="Natvig D."/>
            <person name="Lalanne C."/>
            <person name="Gautier V."/>
            <person name="Ament-Velasquez S.L."/>
            <person name="Kruys A."/>
            <person name="Hutchinson M.I."/>
            <person name="Powell A.J."/>
            <person name="Barry K."/>
            <person name="Miller A.N."/>
            <person name="Grigoriev I.V."/>
            <person name="Debuchy R."/>
            <person name="Gladieux P."/>
            <person name="Thoren M.H."/>
            <person name="Johannesson H."/>
        </authorList>
    </citation>
    <scope>NUCLEOTIDE SEQUENCE</scope>
    <source>
        <strain evidence="6">PSN309</strain>
    </source>
</reference>
<name>A0AAN6X1B2_9PEZI</name>
<keyword evidence="5" id="KW-1133">Transmembrane helix</keyword>
<reference evidence="6" key="1">
    <citation type="journal article" date="2023" name="Mol. Phylogenet. Evol.">
        <title>Genome-scale phylogeny and comparative genomics of the fungal order Sordariales.</title>
        <authorList>
            <person name="Hensen N."/>
            <person name="Bonometti L."/>
            <person name="Westerberg I."/>
            <person name="Brannstrom I.O."/>
            <person name="Guillou S."/>
            <person name="Cros-Aarteil S."/>
            <person name="Calhoun S."/>
            <person name="Haridas S."/>
            <person name="Kuo A."/>
            <person name="Mondo S."/>
            <person name="Pangilinan J."/>
            <person name="Riley R."/>
            <person name="LaButti K."/>
            <person name="Andreopoulos B."/>
            <person name="Lipzen A."/>
            <person name="Chen C."/>
            <person name="Yan M."/>
            <person name="Daum C."/>
            <person name="Ng V."/>
            <person name="Clum A."/>
            <person name="Steindorff A."/>
            <person name="Ohm R.A."/>
            <person name="Martin F."/>
            <person name="Silar P."/>
            <person name="Natvig D.O."/>
            <person name="Lalanne C."/>
            <person name="Gautier V."/>
            <person name="Ament-Velasquez S.L."/>
            <person name="Kruys A."/>
            <person name="Hutchinson M.I."/>
            <person name="Powell A.J."/>
            <person name="Barry K."/>
            <person name="Miller A.N."/>
            <person name="Grigoriev I.V."/>
            <person name="Debuchy R."/>
            <person name="Gladieux P."/>
            <person name="Hiltunen Thoren M."/>
            <person name="Johannesson H."/>
        </authorList>
    </citation>
    <scope>NUCLEOTIDE SEQUENCE</scope>
    <source>
        <strain evidence="6">PSN309</strain>
    </source>
</reference>
<dbReference type="GO" id="GO:0005506">
    <property type="term" value="F:iron ion binding"/>
    <property type="evidence" value="ECO:0007669"/>
    <property type="project" value="InterPro"/>
</dbReference>
<keyword evidence="3" id="KW-0349">Heme</keyword>
<evidence type="ECO:0000256" key="3">
    <source>
        <dbReference type="PIRSR" id="PIRSR602401-1"/>
    </source>
</evidence>
<feature type="transmembrane region" description="Helical" evidence="5">
    <location>
        <begin position="911"/>
        <end position="933"/>
    </location>
</feature>
<gene>
    <name evidence="6" type="ORF">QBC35DRAFT_512547</name>
</gene>
<evidence type="ECO:0000256" key="4">
    <source>
        <dbReference type="SAM" id="MobiDB-lite"/>
    </source>
</evidence>
<dbReference type="InterPro" id="IPR017972">
    <property type="entry name" value="Cyt_P450_CS"/>
</dbReference>